<evidence type="ECO:0000256" key="6">
    <source>
        <dbReference type="ARBA" id="ARBA00022723"/>
    </source>
</evidence>
<evidence type="ECO:0000256" key="11">
    <source>
        <dbReference type="ARBA" id="ARBA00023501"/>
    </source>
</evidence>
<evidence type="ECO:0000256" key="5">
    <source>
        <dbReference type="ARBA" id="ARBA00022532"/>
    </source>
</evidence>
<evidence type="ECO:0000313" key="15">
    <source>
        <dbReference type="EMBL" id="KAB8189496.1"/>
    </source>
</evidence>
<dbReference type="InterPro" id="IPR000573">
    <property type="entry name" value="AconitaseA/IPMdHydase_ssu_swvl"/>
</dbReference>
<dbReference type="SUPFAM" id="SSF53732">
    <property type="entry name" value="Aconitase iron-sulfur domain"/>
    <property type="match status" value="1"/>
</dbReference>
<evidence type="ECO:0000259" key="13">
    <source>
        <dbReference type="Pfam" id="PF00330"/>
    </source>
</evidence>
<dbReference type="InterPro" id="IPR044137">
    <property type="entry name" value="AcnA_IRP_Swivel"/>
</dbReference>
<keyword evidence="10 12" id="KW-0456">Lyase</keyword>
<keyword evidence="4 12" id="KW-0004">4Fe-4S</keyword>
<dbReference type="FunFam" id="3.30.499.10:FF:000002">
    <property type="entry name" value="Aconitate hydratase"/>
    <property type="match status" value="1"/>
</dbReference>
<dbReference type="FunFam" id="3.20.19.10:FF:000001">
    <property type="entry name" value="Aconitate hydratase"/>
    <property type="match status" value="1"/>
</dbReference>
<name>A0A508AY79_9GAMM</name>
<evidence type="ECO:0000256" key="3">
    <source>
        <dbReference type="ARBA" id="ARBA00007185"/>
    </source>
</evidence>
<reference evidence="15 16" key="1">
    <citation type="submission" date="2019-10" db="EMBL/GenBank/DDBJ databases">
        <title>Lysobacter alkalisoli sp. nov., isolated from saline-alkaline soil.</title>
        <authorList>
            <person name="Sun J.-Q."/>
        </authorList>
    </citation>
    <scope>NUCLEOTIDE SEQUENCE [LARGE SCALE GENOMIC DNA]</scope>
    <source>
        <strain evidence="15 16">KCTC 42381</strain>
    </source>
</reference>
<comment type="function">
    <text evidence="12">Catalyzes the isomerization of citrate to isocitrate via cis-aconitate.</text>
</comment>
<feature type="domain" description="Aconitase/3-isopropylmalate dehydratase large subunit alpha/beta/alpha" evidence="13">
    <location>
        <begin position="67"/>
        <end position="582"/>
    </location>
</feature>
<evidence type="ECO:0000256" key="1">
    <source>
        <dbReference type="ARBA" id="ARBA00001966"/>
    </source>
</evidence>
<dbReference type="FunFam" id="3.30.499.10:FF:000009">
    <property type="entry name" value="Aconitate hydratase"/>
    <property type="match status" value="1"/>
</dbReference>
<dbReference type="Pfam" id="PF00330">
    <property type="entry name" value="Aconitase"/>
    <property type="match status" value="1"/>
</dbReference>
<dbReference type="Gene3D" id="3.30.499.10">
    <property type="entry name" value="Aconitase, domain 3"/>
    <property type="match status" value="2"/>
</dbReference>
<evidence type="ECO:0000256" key="7">
    <source>
        <dbReference type="ARBA" id="ARBA00022884"/>
    </source>
</evidence>
<dbReference type="PANTHER" id="PTHR11670">
    <property type="entry name" value="ACONITASE/IRON-RESPONSIVE ELEMENT FAMILY MEMBER"/>
    <property type="match status" value="1"/>
</dbReference>
<dbReference type="EC" id="4.2.1.3" evidence="12"/>
<keyword evidence="8 12" id="KW-0408">Iron</keyword>
<accession>A0A508AY79</accession>
<evidence type="ECO:0000256" key="8">
    <source>
        <dbReference type="ARBA" id="ARBA00023004"/>
    </source>
</evidence>
<dbReference type="UniPathway" id="UPA00223">
    <property type="reaction ID" value="UER00718"/>
</dbReference>
<dbReference type="InterPro" id="IPR015931">
    <property type="entry name" value="Acnase/IPM_dHydase_lsu_aba_1/3"/>
</dbReference>
<sequence length="917" mass="98718">MSDSYSTRRTLTVNGRELGYFSLPALGERFDISRLPYSMKILLENLLRHEDGGQTVGAEHIEAVARWDASKEPDTEIAFMPARVVLQDFTGVPCVVDLAAMRDAVGRLGGNAAQINPQIPSELVIDHSVQVDVFGRPDALDLNGKIEFERNKERYSFLRWGQKAFENFKVVPPNTGIVHQVNLEHLARVVVEREVGGQALAFPDTVFGTDSHTTMINGIGVLGWGVGGIEAEAAMLGQPSSMLIPQVVGFKLTGKLPEGATATDLVLTVTQMLRSLGVVGKFVEFFGDGLQHLPLADRATIANMAPEYGATCGIFPIDAEALNYLRLSGRSDDQIALVEAYARAQGLWHEPGAAEATYSATLELDMGDVKPSLAGPKRPQDRVLLSEMQTNFRENLTGLIAHRAPRNGESRMDAEGGHQHQADHLAALPVSKITIREEEAELRDGSVVIAAITSCTNTSNPAVMIGAGLLARNAAKLGLSAKPWVKTSLGPGSLVVTDYLRKAEVLDDLEKLGFYVVGYGCTTCIGNSGPLPDEVSRGIAENDLVVASVLSGNRNFEGRVHPEVKMNYLASPPLVVAYAIAGTINIDLVNDPIGHDRDGNAVYLRDIWPSNKEIGDTIAATVGPEMFAQNYADVFKGDSRWNTIASPDGESFAWEADSTYIKNPPYFDGMTMQVGSIDDFADARVLGLFGDSITTDHISPAGNIKKDSPAGRYLIERGVQPADFNSYGSRRGNDDVMVRGTFANIRIKNLMFGGEEGGNTLYFGKGAPEKMSIYDAAMKYKADGVPLVVLAGKEYGTGSSRDWAAKGTNLLGVKAVIAESFERIHRSNLVGMGVLPLQFKDGDSVGSLGLDGSETISVAGLEDGGSRTATVTARKADGSEVSFQVKVLLLTPKEVEYFRHGGILHYVLRQLAANQTA</sequence>
<gene>
    <name evidence="15" type="primary">acnA</name>
    <name evidence="15" type="ORF">FKV24_009235</name>
</gene>
<comment type="similarity">
    <text evidence="3 12">Belongs to the aconitase/IPM isomerase family.</text>
</comment>
<dbReference type="GO" id="GO:0046872">
    <property type="term" value="F:metal ion binding"/>
    <property type="evidence" value="ECO:0007669"/>
    <property type="project" value="UniProtKB-KW"/>
</dbReference>
<keyword evidence="9 12" id="KW-0411">Iron-sulfur</keyword>
<dbReference type="Gene3D" id="3.20.19.10">
    <property type="entry name" value="Aconitase, domain 4"/>
    <property type="match status" value="1"/>
</dbReference>
<comment type="cofactor">
    <cofactor evidence="1">
        <name>[4Fe-4S] cluster</name>
        <dbReference type="ChEBI" id="CHEBI:49883"/>
    </cofactor>
</comment>
<dbReference type="InterPro" id="IPR006249">
    <property type="entry name" value="Aconitase/IRP2"/>
</dbReference>
<dbReference type="GO" id="GO:0003723">
    <property type="term" value="F:RNA binding"/>
    <property type="evidence" value="ECO:0007669"/>
    <property type="project" value="UniProtKB-KW"/>
</dbReference>
<keyword evidence="6" id="KW-0479">Metal-binding</keyword>
<dbReference type="Pfam" id="PF00694">
    <property type="entry name" value="Aconitase_C"/>
    <property type="match status" value="1"/>
</dbReference>
<dbReference type="AlphaFoldDB" id="A0A508AY79"/>
<dbReference type="InterPro" id="IPR001030">
    <property type="entry name" value="Acoase/IPM_deHydtase_lsu_aba"/>
</dbReference>
<evidence type="ECO:0000256" key="9">
    <source>
        <dbReference type="ARBA" id="ARBA00023014"/>
    </source>
</evidence>
<evidence type="ECO:0000313" key="16">
    <source>
        <dbReference type="Proteomes" id="UP000320431"/>
    </source>
</evidence>
<dbReference type="CDD" id="cd01586">
    <property type="entry name" value="AcnA_IRP"/>
    <property type="match status" value="1"/>
</dbReference>
<dbReference type="EMBL" id="VICD02000146">
    <property type="protein sequence ID" value="KAB8189496.1"/>
    <property type="molecule type" value="Genomic_DNA"/>
</dbReference>
<dbReference type="CDD" id="cd01580">
    <property type="entry name" value="AcnA_IRP_Swivel"/>
    <property type="match status" value="1"/>
</dbReference>
<organism evidence="15 16">
    <name type="scientific">Marilutibacter maris</name>
    <dbReference type="NCBI Taxonomy" id="1605891"/>
    <lineage>
        <taxon>Bacteria</taxon>
        <taxon>Pseudomonadati</taxon>
        <taxon>Pseudomonadota</taxon>
        <taxon>Gammaproteobacteria</taxon>
        <taxon>Lysobacterales</taxon>
        <taxon>Lysobacteraceae</taxon>
        <taxon>Marilutibacter</taxon>
    </lineage>
</organism>
<evidence type="ECO:0000259" key="14">
    <source>
        <dbReference type="Pfam" id="PF00694"/>
    </source>
</evidence>
<comment type="pathway">
    <text evidence="2">Carbohydrate metabolism; tricarboxylic acid cycle; isocitrate from oxaloacetate: step 2/2.</text>
</comment>
<dbReference type="NCBIfam" id="NF009520">
    <property type="entry name" value="PRK12881.1"/>
    <property type="match status" value="1"/>
</dbReference>
<comment type="catalytic activity">
    <reaction evidence="11 12">
        <text>citrate = D-threo-isocitrate</text>
        <dbReference type="Rhea" id="RHEA:10336"/>
        <dbReference type="ChEBI" id="CHEBI:15562"/>
        <dbReference type="ChEBI" id="CHEBI:16947"/>
        <dbReference type="EC" id="4.2.1.3"/>
    </reaction>
</comment>
<dbReference type="InterPro" id="IPR018136">
    <property type="entry name" value="Aconitase_4Fe-4S_BS"/>
</dbReference>
<dbReference type="PROSITE" id="PS01244">
    <property type="entry name" value="ACONITASE_2"/>
    <property type="match status" value="1"/>
</dbReference>
<evidence type="ECO:0000256" key="4">
    <source>
        <dbReference type="ARBA" id="ARBA00022485"/>
    </source>
</evidence>
<proteinExistence type="inferred from homology"/>
<dbReference type="InterPro" id="IPR036008">
    <property type="entry name" value="Aconitase_4Fe-4S_dom"/>
</dbReference>
<dbReference type="PRINTS" id="PR00415">
    <property type="entry name" value="ACONITASE"/>
</dbReference>
<dbReference type="NCBIfam" id="TIGR01341">
    <property type="entry name" value="aconitase_1"/>
    <property type="match status" value="1"/>
</dbReference>
<comment type="caution">
    <text evidence="15">The sequence shown here is derived from an EMBL/GenBank/DDBJ whole genome shotgun (WGS) entry which is preliminary data.</text>
</comment>
<evidence type="ECO:0000256" key="2">
    <source>
        <dbReference type="ARBA" id="ARBA00004717"/>
    </source>
</evidence>
<dbReference type="InterPro" id="IPR015928">
    <property type="entry name" value="Aconitase/3IPM_dehydase_swvl"/>
</dbReference>
<evidence type="ECO:0000256" key="10">
    <source>
        <dbReference type="ARBA" id="ARBA00023239"/>
    </source>
</evidence>
<dbReference type="PROSITE" id="PS00450">
    <property type="entry name" value="ACONITASE_1"/>
    <property type="match status" value="1"/>
</dbReference>
<keyword evidence="5" id="KW-0816">Tricarboxylic acid cycle</keyword>
<evidence type="ECO:0000256" key="12">
    <source>
        <dbReference type="RuleBase" id="RU361275"/>
    </source>
</evidence>
<dbReference type="GO" id="GO:0006099">
    <property type="term" value="P:tricarboxylic acid cycle"/>
    <property type="evidence" value="ECO:0007669"/>
    <property type="project" value="UniProtKB-UniPathway"/>
</dbReference>
<dbReference type="NCBIfam" id="NF006757">
    <property type="entry name" value="PRK09277.1"/>
    <property type="match status" value="1"/>
</dbReference>
<feature type="domain" description="Aconitase A/isopropylmalate dehydratase small subunit swivel" evidence="14">
    <location>
        <begin position="712"/>
        <end position="841"/>
    </location>
</feature>
<keyword evidence="7" id="KW-0694">RNA-binding</keyword>
<dbReference type="Gene3D" id="6.10.190.10">
    <property type="match status" value="1"/>
</dbReference>
<dbReference type="RefSeq" id="WP_141482174.1">
    <property type="nucleotide sequence ID" value="NZ_VICD02000146.1"/>
</dbReference>
<dbReference type="SUPFAM" id="SSF52016">
    <property type="entry name" value="LeuD/IlvD-like"/>
    <property type="match status" value="1"/>
</dbReference>
<dbReference type="Proteomes" id="UP000320431">
    <property type="component" value="Unassembled WGS sequence"/>
</dbReference>
<protein>
    <recommendedName>
        <fullName evidence="12">Aconitate hydratase</fullName>
        <shortName evidence="12">Aconitase</shortName>
        <ecNumber evidence="12">4.2.1.3</ecNumber>
    </recommendedName>
</protein>
<dbReference type="GO" id="GO:0003994">
    <property type="term" value="F:aconitate hydratase activity"/>
    <property type="evidence" value="ECO:0007669"/>
    <property type="project" value="UniProtKB-EC"/>
</dbReference>
<dbReference type="GO" id="GO:0051539">
    <property type="term" value="F:4 iron, 4 sulfur cluster binding"/>
    <property type="evidence" value="ECO:0007669"/>
    <property type="project" value="UniProtKB-KW"/>
</dbReference>